<dbReference type="InterPro" id="IPR012878">
    <property type="entry name" value="Beta-AFase-like_GH127_cat"/>
</dbReference>
<dbReference type="Pfam" id="PF20737">
    <property type="entry name" value="Glyco_hydro127C"/>
    <property type="match status" value="1"/>
</dbReference>
<dbReference type="PANTHER" id="PTHR43465:SF2">
    <property type="entry name" value="DUF1680 DOMAIN PROTEIN (AFU_ORTHOLOGUE AFUA_1G08910)"/>
    <property type="match status" value="1"/>
</dbReference>
<dbReference type="AlphaFoldDB" id="A0A1T4MAW9"/>
<feature type="domain" description="Non-reducing end beta-L-arabinofuranosidase-like GH127 middle" evidence="2">
    <location>
        <begin position="454"/>
        <end position="512"/>
    </location>
</feature>
<dbReference type="Gene3D" id="1.50.10.20">
    <property type="match status" value="1"/>
</dbReference>
<dbReference type="OrthoDB" id="9757939at2"/>
<dbReference type="Pfam" id="PF07944">
    <property type="entry name" value="Beta-AFase-like_GH127_cat"/>
    <property type="match status" value="1"/>
</dbReference>
<proteinExistence type="predicted"/>
<dbReference type="RefSeq" id="WP_078768673.1">
    <property type="nucleotide sequence ID" value="NZ_FUWW01000012.1"/>
</dbReference>
<dbReference type="PANTHER" id="PTHR43465">
    <property type="entry name" value="DUF1680 DOMAIN PROTEIN (AFU_ORTHOLOGUE AFUA_1G08910)"/>
    <property type="match status" value="1"/>
</dbReference>
<gene>
    <name evidence="4" type="ORF">SAMN02745114_01196</name>
</gene>
<evidence type="ECO:0000313" key="4">
    <source>
        <dbReference type="EMBL" id="SJZ63987.1"/>
    </source>
</evidence>
<accession>A0A1T4MAW9</accession>
<evidence type="ECO:0008006" key="6">
    <source>
        <dbReference type="Google" id="ProtNLM"/>
    </source>
</evidence>
<dbReference type="Pfam" id="PF20736">
    <property type="entry name" value="Glyco_hydro127M"/>
    <property type="match status" value="1"/>
</dbReference>
<dbReference type="InterPro" id="IPR049049">
    <property type="entry name" value="Beta-AFase-like_GH127_C"/>
</dbReference>
<protein>
    <recommendedName>
        <fullName evidence="6">DUF1680 family protein</fullName>
    </recommendedName>
</protein>
<organism evidence="4 5">
    <name type="scientific">Eubacterium coprostanoligenes</name>
    <dbReference type="NCBI Taxonomy" id="290054"/>
    <lineage>
        <taxon>Bacteria</taxon>
        <taxon>Bacillati</taxon>
        <taxon>Bacillota</taxon>
        <taxon>Clostridia</taxon>
        <taxon>Eubacteriales</taxon>
        <taxon>Eubacteriaceae</taxon>
        <taxon>Eubacterium</taxon>
    </lineage>
</organism>
<dbReference type="GO" id="GO:0005975">
    <property type="term" value="P:carbohydrate metabolic process"/>
    <property type="evidence" value="ECO:0007669"/>
    <property type="project" value="InterPro"/>
</dbReference>
<dbReference type="EMBL" id="FUWW01000012">
    <property type="protein sequence ID" value="SJZ63987.1"/>
    <property type="molecule type" value="Genomic_DNA"/>
</dbReference>
<evidence type="ECO:0000259" key="2">
    <source>
        <dbReference type="Pfam" id="PF20736"/>
    </source>
</evidence>
<dbReference type="InterPro" id="IPR049046">
    <property type="entry name" value="Beta-AFase-like_GH127_middle"/>
</dbReference>
<name>A0A1T4MAW9_9FIRM</name>
<evidence type="ECO:0000313" key="5">
    <source>
        <dbReference type="Proteomes" id="UP000190657"/>
    </source>
</evidence>
<evidence type="ECO:0000259" key="3">
    <source>
        <dbReference type="Pfam" id="PF20737"/>
    </source>
</evidence>
<dbReference type="STRING" id="290054.SAMN02745114_01196"/>
<sequence length="642" mass="72901">MNINNFSNPLHLNKVKVNDNYFNEYLNLIKTVVIPYQYNALNDLIPGAPKSYCISNFIKASSVCSSLKAGIPVPVFPVDKWEYKETECSFNSFLGWCFQDTDAYKWIEAASYVLVNEKNDALKKQVDDLVDLICSAQLENGYLDTLYIINDRSKIFSNLKDRHELYCFGHLTEAAVAYYNSTGNNKLLNAAIRFADLICDYFGDNKNQGYPGHEIAESALVKLYYITRNEKYINQAELFIKRRGTKPYYFDIERCYNRTDNSIDYEYNQAHMPAVKQNEAVGHAVRGVYLYRGMAEIAKVKKDDCVFNACKNIWNNIVNKKLYITGGIGSTAVGEAFSFDYDLPNDLAYCETCASIGLAMFSRRMFEINPISSYFDVFEQALYNTVLASMGSDGKSFFYVNPLEVLPVASKKDERKNHVKTRRQKWFGCACCPPNLARFLSSIGEYCFSENSSTLFVNLYIGANAQFTNGCIDVQSNYLSSGNVILYVKPNKPFKLALRIPAWCDNFTINCDYEMINGYAVLSINKNTNVEISFDLKVKLIRCSNLVRANIGKVAVARGPVVYCAESIDNCENLQLLKINPNGDFVFNENGTIIADGFVEQPDESLYDEYKPVPLKKCKITLIPYNSWGNRGETEMSVYLRV</sequence>
<dbReference type="SUPFAM" id="SSF48208">
    <property type="entry name" value="Six-hairpin glycosidases"/>
    <property type="match status" value="1"/>
</dbReference>
<keyword evidence="5" id="KW-1185">Reference proteome</keyword>
<feature type="domain" description="Non-reducing end beta-L-arabinofuranosidase-like GH127 C-terminal" evidence="3">
    <location>
        <begin position="538"/>
        <end position="641"/>
    </location>
</feature>
<dbReference type="InterPro" id="IPR049174">
    <property type="entry name" value="Beta-AFase-like"/>
</dbReference>
<reference evidence="4 5" key="1">
    <citation type="submission" date="2017-02" db="EMBL/GenBank/DDBJ databases">
        <authorList>
            <person name="Peterson S.W."/>
        </authorList>
    </citation>
    <scope>NUCLEOTIDE SEQUENCE [LARGE SCALE GENOMIC DNA]</scope>
    <source>
        <strain evidence="4 5">ATCC 51222</strain>
    </source>
</reference>
<feature type="domain" description="Non-reducing end beta-L-arabinofuranosidase-like GH127 catalytic" evidence="1">
    <location>
        <begin position="14"/>
        <end position="444"/>
    </location>
</feature>
<dbReference type="Proteomes" id="UP000190657">
    <property type="component" value="Unassembled WGS sequence"/>
</dbReference>
<evidence type="ECO:0000259" key="1">
    <source>
        <dbReference type="Pfam" id="PF07944"/>
    </source>
</evidence>
<dbReference type="InterPro" id="IPR008928">
    <property type="entry name" value="6-hairpin_glycosidase_sf"/>
</dbReference>